<dbReference type="Proteomes" id="UP001177212">
    <property type="component" value="Unassembled WGS sequence"/>
</dbReference>
<dbReference type="InterPro" id="IPR033126">
    <property type="entry name" value="Glyco_hydro_9_Asp/Glu_AS"/>
</dbReference>
<dbReference type="InterPro" id="IPR018221">
    <property type="entry name" value="Glyco_hydro_9_His_AS"/>
</dbReference>
<keyword evidence="3 6" id="KW-0119">Carbohydrate metabolism</keyword>
<name>A0ABT9FHD7_9GAMM</name>
<dbReference type="EMBL" id="JAUYVT010000017">
    <property type="protein sequence ID" value="MDP2566184.1"/>
    <property type="molecule type" value="Genomic_DNA"/>
</dbReference>
<dbReference type="SUPFAM" id="SSF81296">
    <property type="entry name" value="E set domains"/>
    <property type="match status" value="1"/>
</dbReference>
<dbReference type="InterPro" id="IPR013783">
    <property type="entry name" value="Ig-like_fold"/>
</dbReference>
<reference evidence="11" key="1">
    <citation type="submission" date="2023-07" db="EMBL/GenBank/DDBJ databases">
        <title>Genome content predicts the carbon catabolic preferences of heterotrophic bacteria.</title>
        <authorList>
            <person name="Gralka M."/>
        </authorList>
    </citation>
    <scope>NUCLEOTIDE SEQUENCE</scope>
    <source>
        <strain evidence="11">4G09</strain>
    </source>
</reference>
<gene>
    <name evidence="11" type="ORF">Q8W34_16165</name>
</gene>
<evidence type="ECO:0000313" key="11">
    <source>
        <dbReference type="EMBL" id="MDP2566184.1"/>
    </source>
</evidence>
<feature type="active site" evidence="6">
    <location>
        <position position="502"/>
    </location>
</feature>
<comment type="similarity">
    <text evidence="1 6 8">Belongs to the glycosyl hydrolase 9 (cellulase E) family.</text>
</comment>
<sequence length="571" mass="64140">MKHIILSLLLLNVLALTSCSVLVKKNPSKLSKLSSNQQIAINQLGYLNKSEKIAAIPNVTASQFDVINAKTNKVVYTAQLSAAKIWTLSGNDGHKLADFSEVVTSGHYFLRVKGVADSSLFRISDDVYDSLSKAALRYYYLNRSSTPIEEKFAGIYARPMGHKDDIIGYHPSAEPRYKGKRIDSQKGWYDAGDYGKYVVNSGISTYTLLAAFEHYPDVYKKQTLNIPESEDNVPDIINEALWNLEWLITMQSDDGGVYHKLTTREWPGNEMPHEDQRLRLIIGKSTAASLNFAATLSMASRVIEPYYPNKSKQYSNAAIKAWRWALLNQTQYYEQPSDIKSGEYGDHYLKDEFAWAAAELFITTKNKNFYTIYKEINIDYVAPAWRNVSYLSLSSLLFKAKDLLSKQEYEALKIKQNDLADIYLNQHKSSPYNVAMQKSDFVWGSNSAALNKAMVLLQAAKINKNNDHKNAAHGLVDYVLGRNPTGYSFVTGFGTKTPLYPHHRISHSDNVVAPVPGMLVGGPHSGQQDNCNYLFNEPAKSYVDDWCSFSTNEVAINWNAPLVYVLGALSD</sequence>
<dbReference type="RefSeq" id="WP_305472850.1">
    <property type="nucleotide sequence ID" value="NZ_JAUYVT010000017.1"/>
</dbReference>
<evidence type="ECO:0000256" key="6">
    <source>
        <dbReference type="PROSITE-ProRule" id="PRU10059"/>
    </source>
</evidence>
<dbReference type="Pfam" id="PF02927">
    <property type="entry name" value="CelD_N"/>
    <property type="match status" value="1"/>
</dbReference>
<feature type="active site" evidence="7">
    <location>
        <position position="544"/>
    </location>
</feature>
<comment type="caution">
    <text evidence="11">The sequence shown here is derived from an EMBL/GenBank/DDBJ whole genome shotgun (WGS) entry which is preliminary data.</text>
</comment>
<dbReference type="InterPro" id="IPR012341">
    <property type="entry name" value="6hp_glycosidase-like_sf"/>
</dbReference>
<proteinExistence type="inferred from homology"/>
<evidence type="ECO:0000256" key="4">
    <source>
        <dbReference type="ARBA" id="ARBA00023295"/>
    </source>
</evidence>
<dbReference type="InterPro" id="IPR008928">
    <property type="entry name" value="6-hairpin_glycosidase_sf"/>
</dbReference>
<evidence type="ECO:0000259" key="10">
    <source>
        <dbReference type="Pfam" id="PF02927"/>
    </source>
</evidence>
<dbReference type="InterPro" id="IPR004197">
    <property type="entry name" value="Cellulase_Ig-like"/>
</dbReference>
<dbReference type="InterPro" id="IPR014756">
    <property type="entry name" value="Ig_E-set"/>
</dbReference>
<dbReference type="PROSITE" id="PS51257">
    <property type="entry name" value="PROKAR_LIPOPROTEIN"/>
    <property type="match status" value="1"/>
</dbReference>
<dbReference type="PROSITE" id="PS00592">
    <property type="entry name" value="GH9_2"/>
    <property type="match status" value="1"/>
</dbReference>
<dbReference type="Gene3D" id="2.60.40.10">
    <property type="entry name" value="Immunoglobulins"/>
    <property type="match status" value="1"/>
</dbReference>
<evidence type="ECO:0000313" key="12">
    <source>
        <dbReference type="Proteomes" id="UP001177212"/>
    </source>
</evidence>
<evidence type="ECO:0000256" key="8">
    <source>
        <dbReference type="RuleBase" id="RU361166"/>
    </source>
</evidence>
<dbReference type="PANTHER" id="PTHR22298">
    <property type="entry name" value="ENDO-1,4-BETA-GLUCANASE"/>
    <property type="match status" value="1"/>
</dbReference>
<keyword evidence="2 6" id="KW-0378">Hydrolase</keyword>
<evidence type="ECO:0000256" key="7">
    <source>
        <dbReference type="PROSITE-ProRule" id="PRU10060"/>
    </source>
</evidence>
<dbReference type="EC" id="3.2.1.4" evidence="8"/>
<keyword evidence="12" id="KW-1185">Reference proteome</keyword>
<evidence type="ECO:0000256" key="2">
    <source>
        <dbReference type="ARBA" id="ARBA00022801"/>
    </source>
</evidence>
<evidence type="ECO:0000259" key="9">
    <source>
        <dbReference type="Pfam" id="PF00759"/>
    </source>
</evidence>
<dbReference type="InterPro" id="IPR001701">
    <property type="entry name" value="Glyco_hydro_9"/>
</dbReference>
<evidence type="ECO:0000256" key="5">
    <source>
        <dbReference type="ARBA" id="ARBA00023326"/>
    </source>
</evidence>
<evidence type="ECO:0000256" key="1">
    <source>
        <dbReference type="ARBA" id="ARBA00007072"/>
    </source>
</evidence>
<feature type="active site" evidence="7">
    <location>
        <position position="553"/>
    </location>
</feature>
<feature type="domain" description="Cellulase Ig-like" evidence="10">
    <location>
        <begin position="36"/>
        <end position="115"/>
    </location>
</feature>
<evidence type="ECO:0000256" key="3">
    <source>
        <dbReference type="ARBA" id="ARBA00023277"/>
    </source>
</evidence>
<dbReference type="Gene3D" id="1.50.10.10">
    <property type="match status" value="1"/>
</dbReference>
<accession>A0ABT9FHD7</accession>
<feature type="domain" description="Glycoside hydrolase family 9" evidence="9">
    <location>
        <begin position="128"/>
        <end position="566"/>
    </location>
</feature>
<keyword evidence="4 6" id="KW-0326">Glycosidase</keyword>
<keyword evidence="5 6" id="KW-0624">Polysaccharide degradation</keyword>
<dbReference type="GO" id="GO:0016787">
    <property type="term" value="F:hydrolase activity"/>
    <property type="evidence" value="ECO:0007669"/>
    <property type="project" value="UniProtKB-KW"/>
</dbReference>
<dbReference type="PROSITE" id="PS00698">
    <property type="entry name" value="GH9_3"/>
    <property type="match status" value="1"/>
</dbReference>
<comment type="catalytic activity">
    <reaction evidence="8">
        <text>Endohydrolysis of (1-&gt;4)-beta-D-glucosidic linkages in cellulose, lichenin and cereal beta-D-glucans.</text>
        <dbReference type="EC" id="3.2.1.4"/>
    </reaction>
</comment>
<dbReference type="SUPFAM" id="SSF48208">
    <property type="entry name" value="Six-hairpin glycosidases"/>
    <property type="match status" value="1"/>
</dbReference>
<keyword evidence="8" id="KW-0136">Cellulose degradation</keyword>
<dbReference type="CDD" id="cd02850">
    <property type="entry name" value="E_set_Cellulase_N"/>
    <property type="match status" value="1"/>
</dbReference>
<dbReference type="Pfam" id="PF00759">
    <property type="entry name" value="Glyco_hydro_9"/>
    <property type="match status" value="1"/>
</dbReference>
<organism evidence="11 12">
    <name type="scientific">Pseudoalteromonas marina</name>
    <dbReference type="NCBI Taxonomy" id="267375"/>
    <lineage>
        <taxon>Bacteria</taxon>
        <taxon>Pseudomonadati</taxon>
        <taxon>Pseudomonadota</taxon>
        <taxon>Gammaproteobacteria</taxon>
        <taxon>Alteromonadales</taxon>
        <taxon>Pseudoalteromonadaceae</taxon>
        <taxon>Pseudoalteromonas</taxon>
    </lineage>
</organism>
<protein>
    <recommendedName>
        <fullName evidence="8">Endoglucanase</fullName>
        <ecNumber evidence="8">3.2.1.4</ecNumber>
    </recommendedName>
</protein>